<dbReference type="Proteomes" id="UP000095282">
    <property type="component" value="Unplaced"/>
</dbReference>
<keyword evidence="1" id="KW-0732">Signal</keyword>
<keyword evidence="2" id="KW-1185">Reference proteome</keyword>
<proteinExistence type="predicted"/>
<name>A0A1I7ULJ3_9PELO</name>
<dbReference type="WBParaSite" id="Csp11.Scaffold630.g17175.t1">
    <property type="protein sequence ID" value="Csp11.Scaffold630.g17175.t1"/>
    <property type="gene ID" value="Csp11.Scaffold630.g17175"/>
</dbReference>
<sequence>MRPCLFLTLLVVSSLGQHVPEDKISSSEEATAISTKQLNAFLGALASNDKNTIASLFVSTFSTDSNIDQIVSQFQGTTVSVFDASFRSKQGVQSILKIEKGNASLHAFWFLIEDDASPTGWKVGGVGKPVSGRRFDFSDAIWCWADLLRCMGNTLALIFG</sequence>
<reference evidence="3" key="1">
    <citation type="submission" date="2016-11" db="UniProtKB">
        <authorList>
            <consortium name="WormBaseParasite"/>
        </authorList>
    </citation>
    <scope>IDENTIFICATION</scope>
</reference>
<dbReference type="AlphaFoldDB" id="A0A1I7ULJ3"/>
<feature type="chain" id="PRO_5009309068" evidence="1">
    <location>
        <begin position="17"/>
        <end position="160"/>
    </location>
</feature>
<evidence type="ECO:0000313" key="2">
    <source>
        <dbReference type="Proteomes" id="UP000095282"/>
    </source>
</evidence>
<dbReference type="eggNOG" id="ENOG502TK8M">
    <property type="taxonomic scope" value="Eukaryota"/>
</dbReference>
<protein>
    <submittedName>
        <fullName evidence="3">SnoaL-like domain-containing protein</fullName>
    </submittedName>
</protein>
<evidence type="ECO:0000256" key="1">
    <source>
        <dbReference type="SAM" id="SignalP"/>
    </source>
</evidence>
<feature type="signal peptide" evidence="1">
    <location>
        <begin position="1"/>
        <end position="16"/>
    </location>
</feature>
<evidence type="ECO:0000313" key="3">
    <source>
        <dbReference type="WBParaSite" id="Csp11.Scaffold630.g17175.t1"/>
    </source>
</evidence>
<organism evidence="2 3">
    <name type="scientific">Caenorhabditis tropicalis</name>
    <dbReference type="NCBI Taxonomy" id="1561998"/>
    <lineage>
        <taxon>Eukaryota</taxon>
        <taxon>Metazoa</taxon>
        <taxon>Ecdysozoa</taxon>
        <taxon>Nematoda</taxon>
        <taxon>Chromadorea</taxon>
        <taxon>Rhabditida</taxon>
        <taxon>Rhabditina</taxon>
        <taxon>Rhabditomorpha</taxon>
        <taxon>Rhabditoidea</taxon>
        <taxon>Rhabditidae</taxon>
        <taxon>Peloderinae</taxon>
        <taxon>Caenorhabditis</taxon>
    </lineage>
</organism>
<accession>A0A1I7ULJ3</accession>